<sequence length="193" mass="20673">MNLAEIRGAVFGDVKKNWGWLLALGIVSLILGTLGFYMTFALTLASVLFFGILILGAGVLQLVHAFTCKGWKSVLWHVLIALLYIAAGIDIILDPARASVVLTLVLAGILIAVGVMRILMAFQLRPVAAGWFWPLLSGLVSILLGGMIIAEWPVSGLWVIGLFVAIELVFSGWSTVFVALAARRAAQEDAVKA</sequence>
<reference evidence="2 3" key="2">
    <citation type="submission" date="2020-02" db="EMBL/GenBank/DDBJ databases">
        <title>Genome sequences of Thiorhodococcus mannitoliphagus and Thiorhodococcus minor, purple sulfur photosynthetic bacteria in the gammaproteobacterial family, Chromatiaceae.</title>
        <authorList>
            <person name="Aviles F.A."/>
            <person name="Meyer T.E."/>
            <person name="Kyndt J.A."/>
        </authorList>
    </citation>
    <scope>NUCLEOTIDE SEQUENCE [LARGE SCALE GENOMIC DNA]</scope>
    <source>
        <strain evidence="2 3">DSM 18266</strain>
    </source>
</reference>
<keyword evidence="1" id="KW-0812">Transmembrane</keyword>
<evidence type="ECO:0000256" key="1">
    <source>
        <dbReference type="SAM" id="Phobius"/>
    </source>
</evidence>
<dbReference type="Pfam" id="PF03729">
    <property type="entry name" value="DUF308"/>
    <property type="match status" value="1"/>
</dbReference>
<keyword evidence="1" id="KW-1133">Transmembrane helix</keyword>
<feature type="transmembrane region" description="Helical" evidence="1">
    <location>
        <begin position="131"/>
        <end position="150"/>
    </location>
</feature>
<dbReference type="GO" id="GO:0005886">
    <property type="term" value="C:plasma membrane"/>
    <property type="evidence" value="ECO:0007669"/>
    <property type="project" value="TreeGrafter"/>
</dbReference>
<feature type="transmembrane region" description="Helical" evidence="1">
    <location>
        <begin position="99"/>
        <end position="119"/>
    </location>
</feature>
<evidence type="ECO:0000313" key="2">
    <source>
        <dbReference type="EMBL" id="NEX21935.1"/>
    </source>
</evidence>
<feature type="transmembrane region" description="Helical" evidence="1">
    <location>
        <begin position="44"/>
        <end position="67"/>
    </location>
</feature>
<name>A0A6P1E2L7_9GAMM</name>
<dbReference type="InterPro" id="IPR005325">
    <property type="entry name" value="DUF308_memb"/>
</dbReference>
<organism evidence="2 3">
    <name type="scientific">Thiorhodococcus mannitoliphagus</name>
    <dbReference type="NCBI Taxonomy" id="329406"/>
    <lineage>
        <taxon>Bacteria</taxon>
        <taxon>Pseudomonadati</taxon>
        <taxon>Pseudomonadota</taxon>
        <taxon>Gammaproteobacteria</taxon>
        <taxon>Chromatiales</taxon>
        <taxon>Chromatiaceae</taxon>
        <taxon>Thiorhodococcus</taxon>
    </lineage>
</organism>
<gene>
    <name evidence="2" type="ORF">G3480_16755</name>
</gene>
<dbReference type="AlphaFoldDB" id="A0A6P1E2L7"/>
<dbReference type="PANTHER" id="PTHR34989:SF1">
    <property type="entry name" value="PROTEIN HDED"/>
    <property type="match status" value="1"/>
</dbReference>
<comment type="caution">
    <text evidence="2">The sequence shown here is derived from an EMBL/GenBank/DDBJ whole genome shotgun (WGS) entry which is preliminary data.</text>
</comment>
<keyword evidence="3" id="KW-1185">Reference proteome</keyword>
<feature type="transmembrane region" description="Helical" evidence="1">
    <location>
        <begin position="156"/>
        <end position="182"/>
    </location>
</feature>
<dbReference type="PANTHER" id="PTHR34989">
    <property type="entry name" value="PROTEIN HDED"/>
    <property type="match status" value="1"/>
</dbReference>
<protein>
    <submittedName>
        <fullName evidence="2">HdeD family acid-resistance protein</fullName>
    </submittedName>
</protein>
<accession>A0A6P1E2L7</accession>
<feature type="transmembrane region" description="Helical" evidence="1">
    <location>
        <begin position="74"/>
        <end position="93"/>
    </location>
</feature>
<feature type="transmembrane region" description="Helical" evidence="1">
    <location>
        <begin position="20"/>
        <end position="38"/>
    </location>
</feature>
<dbReference type="EMBL" id="JAAIJR010000075">
    <property type="protein sequence ID" value="NEX21935.1"/>
    <property type="molecule type" value="Genomic_DNA"/>
</dbReference>
<reference evidence="3" key="1">
    <citation type="journal article" date="2020" name="Microbiol. Resour. Announc.">
        <title>Draft Genome Sequences of Thiorhodococcus mannitoliphagus and Thiorhodococcus minor, Purple Sulfur Photosynthetic Bacteria in the Gammaproteobacterial Family Chromatiaceae.</title>
        <authorList>
            <person name="Aviles F.A."/>
            <person name="Meyer T.E."/>
            <person name="Kyndt J.A."/>
        </authorList>
    </citation>
    <scope>NUCLEOTIDE SEQUENCE [LARGE SCALE GENOMIC DNA]</scope>
    <source>
        <strain evidence="3">DSM 18266</strain>
    </source>
</reference>
<evidence type="ECO:0000313" key="3">
    <source>
        <dbReference type="Proteomes" id="UP000471640"/>
    </source>
</evidence>
<proteinExistence type="predicted"/>
<dbReference type="InterPro" id="IPR052712">
    <property type="entry name" value="Acid_resist_chaperone_HdeD"/>
</dbReference>
<dbReference type="Proteomes" id="UP000471640">
    <property type="component" value="Unassembled WGS sequence"/>
</dbReference>
<keyword evidence="1" id="KW-0472">Membrane</keyword>